<feature type="compositionally biased region" description="Basic and acidic residues" evidence="1">
    <location>
        <begin position="125"/>
        <end position="138"/>
    </location>
</feature>
<sequence length="206" mass="21861">MMDKDGECTMPMYKKAMFILLIIVAAAVGGTYYGLHDEEKSAVLESAGTNEGNLPAREITVYVTGAVNKPGLVKVPEGARAADAVNACGGLLPTADSEKVNMAQALKDGQQLKVPEKSVMANKNDVSKSDRSNVDKSKAGGSGDLININTADEKALDTLPGVGPAMAKRIIEYRETEGAFQSIEDIKKIRGIGEAKFAKLKDKICI</sequence>
<evidence type="ECO:0000313" key="4">
    <source>
        <dbReference type="EMBL" id="SHK43855.1"/>
    </source>
</evidence>
<dbReference type="GO" id="GO:0015627">
    <property type="term" value="C:type II protein secretion system complex"/>
    <property type="evidence" value="ECO:0007669"/>
    <property type="project" value="TreeGrafter"/>
</dbReference>
<keyword evidence="2" id="KW-0472">Membrane</keyword>
<dbReference type="SUPFAM" id="SSF47781">
    <property type="entry name" value="RuvA domain 2-like"/>
    <property type="match status" value="1"/>
</dbReference>
<dbReference type="GO" id="GO:0006281">
    <property type="term" value="P:DNA repair"/>
    <property type="evidence" value="ECO:0007669"/>
    <property type="project" value="InterPro"/>
</dbReference>
<dbReference type="GO" id="GO:0015628">
    <property type="term" value="P:protein secretion by the type II secretion system"/>
    <property type="evidence" value="ECO:0007669"/>
    <property type="project" value="TreeGrafter"/>
</dbReference>
<dbReference type="GO" id="GO:0003677">
    <property type="term" value="F:DNA binding"/>
    <property type="evidence" value="ECO:0007669"/>
    <property type="project" value="InterPro"/>
</dbReference>
<dbReference type="AlphaFoldDB" id="A0A1M6SGN0"/>
<dbReference type="InterPro" id="IPR004509">
    <property type="entry name" value="Competence_ComEA_HhH"/>
</dbReference>
<protein>
    <submittedName>
        <fullName evidence="4">Competence protein ComEA</fullName>
    </submittedName>
</protein>
<feature type="transmembrane region" description="Helical" evidence="2">
    <location>
        <begin position="16"/>
        <end position="35"/>
    </location>
</feature>
<keyword evidence="2" id="KW-1133">Transmembrane helix</keyword>
<dbReference type="Gene3D" id="3.10.560.10">
    <property type="entry name" value="Outer membrane lipoprotein wza domain like"/>
    <property type="match status" value="1"/>
</dbReference>
<accession>A0A1M6SGN0</accession>
<dbReference type="InterPro" id="IPR051675">
    <property type="entry name" value="Endo/Exo/Phosphatase_dom_1"/>
</dbReference>
<evidence type="ECO:0000259" key="3">
    <source>
        <dbReference type="SMART" id="SM00278"/>
    </source>
</evidence>
<dbReference type="InterPro" id="IPR010994">
    <property type="entry name" value="RuvA_2-like"/>
</dbReference>
<gene>
    <name evidence="4" type="ORF">SAMN05216582_10465</name>
</gene>
<evidence type="ECO:0000256" key="1">
    <source>
        <dbReference type="SAM" id="MobiDB-lite"/>
    </source>
</evidence>
<dbReference type="Pfam" id="PF10531">
    <property type="entry name" value="SLBB"/>
    <property type="match status" value="1"/>
</dbReference>
<dbReference type="PANTHER" id="PTHR21180:SF32">
    <property type="entry name" value="ENDONUCLEASE_EXONUCLEASE_PHOSPHATASE FAMILY DOMAIN-CONTAINING PROTEIN 1"/>
    <property type="match status" value="1"/>
</dbReference>
<feature type="domain" description="Helix-hairpin-helix DNA-binding motif class 1" evidence="3">
    <location>
        <begin position="184"/>
        <end position="203"/>
    </location>
</feature>
<keyword evidence="2" id="KW-0812">Transmembrane</keyword>
<dbReference type="Proteomes" id="UP000184263">
    <property type="component" value="Unassembled WGS sequence"/>
</dbReference>
<feature type="domain" description="Helix-hairpin-helix DNA-binding motif class 1" evidence="3">
    <location>
        <begin position="154"/>
        <end position="173"/>
    </location>
</feature>
<evidence type="ECO:0000313" key="5">
    <source>
        <dbReference type="Proteomes" id="UP000184263"/>
    </source>
</evidence>
<dbReference type="InterPro" id="IPR019554">
    <property type="entry name" value="Soluble_ligand-bd"/>
</dbReference>
<reference evidence="4 5" key="1">
    <citation type="submission" date="2016-11" db="EMBL/GenBank/DDBJ databases">
        <authorList>
            <person name="Jaros S."/>
            <person name="Januszkiewicz K."/>
            <person name="Wedrychowicz H."/>
        </authorList>
    </citation>
    <scope>NUCLEOTIDE SEQUENCE [LARGE SCALE GENOMIC DNA]</scope>
    <source>
        <strain evidence="4 5">HD4</strain>
    </source>
</reference>
<dbReference type="EMBL" id="FRBC01000004">
    <property type="protein sequence ID" value="SHK43855.1"/>
    <property type="molecule type" value="Genomic_DNA"/>
</dbReference>
<dbReference type="NCBIfam" id="TIGR00426">
    <property type="entry name" value="competence protein ComEA helix-hairpin-helix repeat region"/>
    <property type="match status" value="1"/>
</dbReference>
<name>A0A1M6SGN0_SELRU</name>
<proteinExistence type="predicted"/>
<dbReference type="Pfam" id="PF12836">
    <property type="entry name" value="HHH_3"/>
    <property type="match status" value="1"/>
</dbReference>
<dbReference type="SMART" id="SM00278">
    <property type="entry name" value="HhH1"/>
    <property type="match status" value="2"/>
</dbReference>
<feature type="region of interest" description="Disordered" evidence="1">
    <location>
        <begin position="122"/>
        <end position="143"/>
    </location>
</feature>
<dbReference type="Gene3D" id="1.10.150.280">
    <property type="entry name" value="AF1531-like domain"/>
    <property type="match status" value="1"/>
</dbReference>
<organism evidence="4 5">
    <name type="scientific">Selenomonas ruminantium</name>
    <dbReference type="NCBI Taxonomy" id="971"/>
    <lineage>
        <taxon>Bacteria</taxon>
        <taxon>Bacillati</taxon>
        <taxon>Bacillota</taxon>
        <taxon>Negativicutes</taxon>
        <taxon>Selenomonadales</taxon>
        <taxon>Selenomonadaceae</taxon>
        <taxon>Selenomonas</taxon>
    </lineage>
</organism>
<dbReference type="PANTHER" id="PTHR21180">
    <property type="entry name" value="ENDONUCLEASE/EXONUCLEASE/PHOSPHATASE FAMILY DOMAIN-CONTAINING PROTEIN 1"/>
    <property type="match status" value="1"/>
</dbReference>
<dbReference type="InterPro" id="IPR003583">
    <property type="entry name" value="Hlx-hairpin-Hlx_DNA-bd_motif"/>
</dbReference>
<evidence type="ECO:0000256" key="2">
    <source>
        <dbReference type="SAM" id="Phobius"/>
    </source>
</evidence>